<comment type="subcellular location">
    <subcellularLocation>
        <location evidence="1">Membrane</location>
        <topology evidence="1">Single-pass membrane protein</topology>
    </subcellularLocation>
</comment>
<dbReference type="InterPro" id="IPR008166">
    <property type="entry name" value="Glyco_transf_92"/>
</dbReference>
<proteinExistence type="inferred from homology"/>
<dbReference type="EC" id="2.4.1.-" evidence="8"/>
<dbReference type="GO" id="GO:0005737">
    <property type="term" value="C:cytoplasm"/>
    <property type="evidence" value="ECO:0007669"/>
    <property type="project" value="TreeGrafter"/>
</dbReference>
<dbReference type="AlphaFoldDB" id="A0A1I7V4M9"/>
<sequence length="197" mass="23162">MVMVEVGLVKCKPVHELSVCVAPMYGNQSSWLQITDFVEHNKLQGANFFYFYVGQISKYDERMLNEYVRTGDLEVVKLQDKYQRIFISWQFLQIQDCHLRSKYISKWTAFIDLDERLSTPSGNRIVDVLRSIDDPAVGEVQMQSMSIVKDEDYPKRFVNVKEMKKELIFEKYNKTVDPTWQGSKAIIKPEKESKRSR</sequence>
<dbReference type="GO" id="GO:0016020">
    <property type="term" value="C:membrane"/>
    <property type="evidence" value="ECO:0007669"/>
    <property type="project" value="UniProtKB-SubCell"/>
</dbReference>
<organism evidence="9 10">
    <name type="scientific">Caenorhabditis tropicalis</name>
    <dbReference type="NCBI Taxonomy" id="1561998"/>
    <lineage>
        <taxon>Eukaryota</taxon>
        <taxon>Metazoa</taxon>
        <taxon>Ecdysozoa</taxon>
        <taxon>Nematoda</taxon>
        <taxon>Chromadorea</taxon>
        <taxon>Rhabditida</taxon>
        <taxon>Rhabditina</taxon>
        <taxon>Rhabditomorpha</taxon>
        <taxon>Rhabditoidea</taxon>
        <taxon>Rhabditidae</taxon>
        <taxon>Peloderinae</taxon>
        <taxon>Caenorhabditis</taxon>
    </lineage>
</organism>
<evidence type="ECO:0000313" key="10">
    <source>
        <dbReference type="WBParaSite" id="Csp11.Scaffold70.g416.t2"/>
    </source>
</evidence>
<dbReference type="PANTHER" id="PTHR21461">
    <property type="entry name" value="GLYCOSYLTRANSFERASE FAMILY 92 PROTEIN"/>
    <property type="match status" value="1"/>
</dbReference>
<evidence type="ECO:0000256" key="4">
    <source>
        <dbReference type="ARBA" id="ARBA00022679"/>
    </source>
</evidence>
<dbReference type="WBParaSite" id="Csp11.Scaffold70.g416.t2">
    <property type="protein sequence ID" value="Csp11.Scaffold70.g416.t2"/>
    <property type="gene ID" value="Csp11.Scaffold70.g416"/>
</dbReference>
<dbReference type="Pfam" id="PF01697">
    <property type="entry name" value="Glyco_transf_92"/>
    <property type="match status" value="1"/>
</dbReference>
<evidence type="ECO:0000256" key="6">
    <source>
        <dbReference type="ARBA" id="ARBA00022989"/>
    </source>
</evidence>
<evidence type="ECO:0000313" key="9">
    <source>
        <dbReference type="Proteomes" id="UP000095282"/>
    </source>
</evidence>
<evidence type="ECO:0000256" key="1">
    <source>
        <dbReference type="ARBA" id="ARBA00004167"/>
    </source>
</evidence>
<evidence type="ECO:0000256" key="8">
    <source>
        <dbReference type="RuleBase" id="RU366017"/>
    </source>
</evidence>
<keyword evidence="5" id="KW-0812">Transmembrane</keyword>
<evidence type="ECO:0000256" key="2">
    <source>
        <dbReference type="ARBA" id="ARBA00007647"/>
    </source>
</evidence>
<evidence type="ECO:0000256" key="5">
    <source>
        <dbReference type="ARBA" id="ARBA00022692"/>
    </source>
</evidence>
<keyword evidence="7" id="KW-0472">Membrane</keyword>
<keyword evidence="9" id="KW-1185">Reference proteome</keyword>
<keyword evidence="4 8" id="KW-0808">Transferase</keyword>
<dbReference type="GO" id="GO:0016757">
    <property type="term" value="F:glycosyltransferase activity"/>
    <property type="evidence" value="ECO:0007669"/>
    <property type="project" value="UniProtKB-UniRule"/>
</dbReference>
<evidence type="ECO:0000256" key="3">
    <source>
        <dbReference type="ARBA" id="ARBA00022676"/>
    </source>
</evidence>
<protein>
    <recommendedName>
        <fullName evidence="8">Glycosyltransferase family 92 protein</fullName>
        <ecNumber evidence="8">2.4.1.-</ecNumber>
    </recommendedName>
</protein>
<keyword evidence="6" id="KW-1133">Transmembrane helix</keyword>
<name>A0A1I7V4M9_9PELO</name>
<dbReference type="PANTHER" id="PTHR21461:SF84">
    <property type="entry name" value="GLYCOSYLTRANSFERASE FAMILY 92 PROTEIN"/>
    <property type="match status" value="1"/>
</dbReference>
<reference evidence="10" key="1">
    <citation type="submission" date="2016-11" db="UniProtKB">
        <authorList>
            <consortium name="WormBaseParasite"/>
        </authorList>
    </citation>
    <scope>IDENTIFICATION</scope>
</reference>
<keyword evidence="3 8" id="KW-0328">Glycosyltransferase</keyword>
<accession>A0A1I7V4M9</accession>
<evidence type="ECO:0000256" key="7">
    <source>
        <dbReference type="ARBA" id="ARBA00023136"/>
    </source>
</evidence>
<comment type="similarity">
    <text evidence="2 8">Belongs to the glycosyltransferase 92 family.</text>
</comment>
<dbReference type="Proteomes" id="UP000095282">
    <property type="component" value="Unplaced"/>
</dbReference>